<protein>
    <recommendedName>
        <fullName evidence="7">Homologous-pairing protein 2 winged helix domain-containing protein</fullName>
    </recommendedName>
</protein>
<dbReference type="GO" id="GO:0007129">
    <property type="term" value="P:homologous chromosome pairing at meiosis"/>
    <property type="evidence" value="ECO:0007669"/>
    <property type="project" value="TreeGrafter"/>
</dbReference>
<comment type="subcellular location">
    <subcellularLocation>
        <location evidence="1">Nucleus</location>
    </subcellularLocation>
</comment>
<evidence type="ECO:0000256" key="3">
    <source>
        <dbReference type="ARBA" id="ARBA00023172"/>
    </source>
</evidence>
<dbReference type="GO" id="GO:0000794">
    <property type="term" value="C:condensed nuclear chromosome"/>
    <property type="evidence" value="ECO:0007669"/>
    <property type="project" value="TreeGrafter"/>
</dbReference>
<evidence type="ECO:0000256" key="2">
    <source>
        <dbReference type="ARBA" id="ARBA00007922"/>
    </source>
</evidence>
<dbReference type="PANTHER" id="PTHR15938">
    <property type="entry name" value="TBP-1 INTERACTING PROTEIN"/>
    <property type="match status" value="1"/>
</dbReference>
<dbReference type="GO" id="GO:0120230">
    <property type="term" value="F:recombinase activator activity"/>
    <property type="evidence" value="ECO:0007669"/>
    <property type="project" value="TreeGrafter"/>
</dbReference>
<evidence type="ECO:0000313" key="9">
    <source>
        <dbReference type="Proteomes" id="UP001168972"/>
    </source>
</evidence>
<keyword evidence="4" id="KW-0539">Nucleus</keyword>
<dbReference type="GO" id="GO:0120231">
    <property type="term" value="C:DNA recombinase auxiliary factor complex"/>
    <property type="evidence" value="ECO:0007669"/>
    <property type="project" value="TreeGrafter"/>
</dbReference>
<gene>
    <name evidence="8" type="ORF">PV327_003802</name>
</gene>
<comment type="caution">
    <text evidence="8">The sequence shown here is derived from an EMBL/GenBank/DDBJ whole genome shotgun (WGS) entry which is preliminary data.</text>
</comment>
<comment type="similarity">
    <text evidence="2">Belongs to the HOP2 family.</text>
</comment>
<evidence type="ECO:0000259" key="7">
    <source>
        <dbReference type="Pfam" id="PF07106"/>
    </source>
</evidence>
<keyword evidence="3" id="KW-0233">DNA recombination</keyword>
<feature type="domain" description="Homologous-pairing protein 2 winged helix" evidence="7">
    <location>
        <begin position="2"/>
        <end position="61"/>
    </location>
</feature>
<dbReference type="InterPro" id="IPR010776">
    <property type="entry name" value="Hop2_WH_dom"/>
</dbReference>
<dbReference type="AlphaFoldDB" id="A0AA39L1E4"/>
<evidence type="ECO:0000256" key="6">
    <source>
        <dbReference type="SAM" id="Coils"/>
    </source>
</evidence>
<dbReference type="Pfam" id="PF07106">
    <property type="entry name" value="WHD_TBPIP"/>
    <property type="match status" value="1"/>
</dbReference>
<dbReference type="GO" id="GO:0003690">
    <property type="term" value="F:double-stranded DNA binding"/>
    <property type="evidence" value="ECO:0007669"/>
    <property type="project" value="TreeGrafter"/>
</dbReference>
<dbReference type="PANTHER" id="PTHR15938:SF0">
    <property type="entry name" value="HOMOLOGOUS-PAIRING PROTEIN 2 HOMOLOG"/>
    <property type="match status" value="1"/>
</dbReference>
<reference evidence="8" key="1">
    <citation type="journal article" date="2023" name="bioRxiv">
        <title>Scaffold-level genome assemblies of two parasitoid biocontrol wasps reveal the parthenogenesis mechanism and an associated novel virus.</title>
        <authorList>
            <person name="Inwood S."/>
            <person name="Skelly J."/>
            <person name="Guhlin J."/>
            <person name="Harrop T."/>
            <person name="Goldson S."/>
            <person name="Dearden P."/>
        </authorList>
    </citation>
    <scope>NUCLEOTIDE SEQUENCE</scope>
    <source>
        <strain evidence="8">Lincoln</strain>
        <tissue evidence="8">Whole body</tissue>
    </source>
</reference>
<keyword evidence="9" id="KW-1185">Reference proteome</keyword>
<keyword evidence="6" id="KW-0175">Coiled coil</keyword>
<evidence type="ECO:0000256" key="1">
    <source>
        <dbReference type="ARBA" id="ARBA00004123"/>
    </source>
</evidence>
<dbReference type="GO" id="GO:0010774">
    <property type="term" value="P:meiotic strand invasion involved in reciprocal meiotic recombination"/>
    <property type="evidence" value="ECO:0007669"/>
    <property type="project" value="TreeGrafter"/>
</dbReference>
<evidence type="ECO:0000256" key="4">
    <source>
        <dbReference type="ARBA" id="ARBA00023242"/>
    </source>
</evidence>
<evidence type="ECO:0000256" key="5">
    <source>
        <dbReference type="ARBA" id="ARBA00023254"/>
    </source>
</evidence>
<dbReference type="GO" id="GO:0000709">
    <property type="term" value="P:meiotic joint molecule formation"/>
    <property type="evidence" value="ECO:0007669"/>
    <property type="project" value="TreeGrafter"/>
</dbReference>
<feature type="coiled-coil region" evidence="6">
    <location>
        <begin position="76"/>
        <end position="110"/>
    </location>
</feature>
<sequence>MANDIVYDFLKNHVRPYNVNDIIGNLPKEISKSAVQKALDYLVKKEKIFDKTYGKQKIYCFKQDNKKDVYELMRIDRELESHAQELTNRLQHLEKEVKCREEVLEKLKSTPSLKEVTRLRDESRVRTEALEKKIHDLTELNKGQDLSQNKINADKLLDKYSRDCAKRKRLCTDILDAIMEGYPGTKKELYNDIGIEMKK</sequence>
<name>A0AA39L1E4_MICHY</name>
<dbReference type="Proteomes" id="UP001168972">
    <property type="component" value="Unassembled WGS sequence"/>
</dbReference>
<dbReference type="InterPro" id="IPR036388">
    <property type="entry name" value="WH-like_DNA-bd_sf"/>
</dbReference>
<organism evidence="8 9">
    <name type="scientific">Microctonus hyperodae</name>
    <name type="common">Parasitoid wasp</name>
    <dbReference type="NCBI Taxonomy" id="165561"/>
    <lineage>
        <taxon>Eukaryota</taxon>
        <taxon>Metazoa</taxon>
        <taxon>Ecdysozoa</taxon>
        <taxon>Arthropoda</taxon>
        <taxon>Hexapoda</taxon>
        <taxon>Insecta</taxon>
        <taxon>Pterygota</taxon>
        <taxon>Neoptera</taxon>
        <taxon>Endopterygota</taxon>
        <taxon>Hymenoptera</taxon>
        <taxon>Apocrita</taxon>
        <taxon>Ichneumonoidea</taxon>
        <taxon>Braconidae</taxon>
        <taxon>Euphorinae</taxon>
        <taxon>Microctonus</taxon>
    </lineage>
</organism>
<dbReference type="Gene3D" id="1.10.10.10">
    <property type="entry name" value="Winged helix-like DNA-binding domain superfamily/Winged helix DNA-binding domain"/>
    <property type="match status" value="1"/>
</dbReference>
<proteinExistence type="inferred from homology"/>
<keyword evidence="5" id="KW-0469">Meiosis</keyword>
<reference evidence="8" key="2">
    <citation type="submission" date="2023-03" db="EMBL/GenBank/DDBJ databases">
        <authorList>
            <person name="Inwood S.N."/>
            <person name="Skelly J.G."/>
            <person name="Guhlin J."/>
            <person name="Harrop T.W.R."/>
            <person name="Goldson S.G."/>
            <person name="Dearden P.K."/>
        </authorList>
    </citation>
    <scope>NUCLEOTIDE SEQUENCE</scope>
    <source>
        <strain evidence="8">Lincoln</strain>
        <tissue evidence="8">Whole body</tissue>
    </source>
</reference>
<accession>A0AA39L1E4</accession>
<dbReference type="EMBL" id="JAQQBR010000002">
    <property type="protein sequence ID" value="KAK0181524.1"/>
    <property type="molecule type" value="Genomic_DNA"/>
</dbReference>
<evidence type="ECO:0000313" key="8">
    <source>
        <dbReference type="EMBL" id="KAK0181524.1"/>
    </source>
</evidence>